<name>A0ACA9RWH3_9GLOM</name>
<reference evidence="1" key="1">
    <citation type="submission" date="2021-06" db="EMBL/GenBank/DDBJ databases">
        <authorList>
            <person name="Kallberg Y."/>
            <person name="Tangrot J."/>
            <person name="Rosling A."/>
        </authorList>
    </citation>
    <scope>NUCLEOTIDE SEQUENCE</scope>
    <source>
        <strain evidence="1">MA461A</strain>
    </source>
</reference>
<keyword evidence="2" id="KW-1185">Reference proteome</keyword>
<organism evidence="1 2">
    <name type="scientific">Racocetra persica</name>
    <dbReference type="NCBI Taxonomy" id="160502"/>
    <lineage>
        <taxon>Eukaryota</taxon>
        <taxon>Fungi</taxon>
        <taxon>Fungi incertae sedis</taxon>
        <taxon>Mucoromycota</taxon>
        <taxon>Glomeromycotina</taxon>
        <taxon>Glomeromycetes</taxon>
        <taxon>Diversisporales</taxon>
        <taxon>Gigasporaceae</taxon>
        <taxon>Racocetra</taxon>
    </lineage>
</organism>
<proteinExistence type="predicted"/>
<feature type="non-terminal residue" evidence="1">
    <location>
        <position position="1"/>
    </location>
</feature>
<evidence type="ECO:0000313" key="2">
    <source>
        <dbReference type="Proteomes" id="UP000789920"/>
    </source>
</evidence>
<gene>
    <name evidence="1" type="ORF">RPERSI_LOCUS24098</name>
</gene>
<evidence type="ECO:0000313" key="1">
    <source>
        <dbReference type="EMBL" id="CAG8814897.1"/>
    </source>
</evidence>
<dbReference type="EMBL" id="CAJVQC010076689">
    <property type="protein sequence ID" value="CAG8814897.1"/>
    <property type="molecule type" value="Genomic_DNA"/>
</dbReference>
<comment type="caution">
    <text evidence="1">The sequence shown here is derived from an EMBL/GenBank/DDBJ whole genome shotgun (WGS) entry which is preliminary data.</text>
</comment>
<sequence>VSKAIPTLLTPRIDPIPIAHKPPTETQRIVPIAKACIEKKLAFLYLVSISNSVNLTFFDEKSD</sequence>
<accession>A0ACA9RWH3</accession>
<dbReference type="Proteomes" id="UP000789920">
    <property type="component" value="Unassembled WGS sequence"/>
</dbReference>
<protein>
    <submittedName>
        <fullName evidence="1">35183_t:CDS:1</fullName>
    </submittedName>
</protein>